<dbReference type="VEuPathDB" id="AmoebaDB:EIN_075600"/>
<accession>A0A0A1TYW9</accession>
<feature type="non-terminal residue" evidence="1">
    <location>
        <position position="497"/>
    </location>
</feature>
<dbReference type="KEGG" id="eiv:EIN_075600"/>
<evidence type="ECO:0000313" key="2">
    <source>
        <dbReference type="Proteomes" id="UP000014680"/>
    </source>
</evidence>
<gene>
    <name evidence="1" type="ORF">EIN_075600</name>
</gene>
<evidence type="ECO:0000313" key="1">
    <source>
        <dbReference type="EMBL" id="ELP84781.1"/>
    </source>
</evidence>
<dbReference type="AlphaFoldDB" id="A0A0A1TYW9"/>
<dbReference type="EMBL" id="KB207107">
    <property type="protein sequence ID" value="ELP84781.1"/>
    <property type="molecule type" value="Genomic_DNA"/>
</dbReference>
<protein>
    <submittedName>
        <fullName evidence="1">Uncharacterized protein</fullName>
    </submittedName>
</protein>
<proteinExistence type="predicted"/>
<sequence length="497" mass="56864">MGKIYTAGNTLIKPHNIDYKIPMNSNKISTLFDQTTKDDIQKMNDFITQVMPSKIKIYCSKIITVFDISSLNLENIDCVKFNAKSSQHIDYVCSNEQILPERVECEDCTLTSKRPIFNVKEVELSQHWNVVVDYNNDENDNTINFSKNVKEFLFPNVERVVIKKGILNEFDFSQLKSLKSFEANGCKQCEFILPHINGENCGFINNAKMKIIMCIESPQCFKIENCRSLKILFLQRKSLNEDHKKNKNVRCSLDILNCRKVVLLNTKYNNITITNSNVAFMPNTVINKLEAVHSQNINKSVIHVKKLSIDNNNTFVFDDKTVESLSLGNCKNLKMSVELPLCKKRIIFMSQNCDLNFENSPFVSIQVCQSKNVKVCGEFKALNAAQIIISPNCELFSTNEKTKNRLNAMKVYSDVVFTSNKLKPLIGIPLEPKFNVLQSEKFVGVTDFSQFMDVLNCERITLLRCTNVEDNPFAVTTNNLLIRNCRLGIIVLKKENM</sequence>
<organism evidence="1 2">
    <name type="scientific">Entamoeba invadens IP1</name>
    <dbReference type="NCBI Taxonomy" id="370355"/>
    <lineage>
        <taxon>Eukaryota</taxon>
        <taxon>Amoebozoa</taxon>
        <taxon>Evosea</taxon>
        <taxon>Archamoebae</taxon>
        <taxon>Mastigamoebida</taxon>
        <taxon>Entamoebidae</taxon>
        <taxon>Entamoeba</taxon>
    </lineage>
</organism>
<reference evidence="1 2" key="1">
    <citation type="submission" date="2012-10" db="EMBL/GenBank/DDBJ databases">
        <authorList>
            <person name="Zafar N."/>
            <person name="Inman J."/>
            <person name="Hall N."/>
            <person name="Lorenzi H."/>
            <person name="Caler E."/>
        </authorList>
    </citation>
    <scope>NUCLEOTIDE SEQUENCE [LARGE SCALE GENOMIC DNA]</scope>
    <source>
        <strain evidence="1 2">IP1</strain>
    </source>
</reference>
<dbReference type="Proteomes" id="UP000014680">
    <property type="component" value="Unassembled WGS sequence"/>
</dbReference>
<name>A0A0A1TYW9_ENTIV</name>
<keyword evidence="2" id="KW-1185">Reference proteome</keyword>
<dbReference type="GeneID" id="14883765"/>
<dbReference type="RefSeq" id="XP_004184127.1">
    <property type="nucleotide sequence ID" value="XM_004184079.1"/>
</dbReference>